<protein>
    <recommendedName>
        <fullName evidence="3">F-box domain-containing protein</fullName>
    </recommendedName>
</protein>
<dbReference type="KEGG" id="cput:CONPUDRAFT_147342"/>
<comment type="caution">
    <text evidence="1">The sequence shown here is derived from an EMBL/GenBank/DDBJ whole genome shotgun (WGS) entry which is preliminary data.</text>
</comment>
<organism evidence="1 2">
    <name type="scientific">Coniophora puteana (strain RWD-64-598)</name>
    <name type="common">Brown rot fungus</name>
    <dbReference type="NCBI Taxonomy" id="741705"/>
    <lineage>
        <taxon>Eukaryota</taxon>
        <taxon>Fungi</taxon>
        <taxon>Dikarya</taxon>
        <taxon>Basidiomycota</taxon>
        <taxon>Agaricomycotina</taxon>
        <taxon>Agaricomycetes</taxon>
        <taxon>Agaricomycetidae</taxon>
        <taxon>Boletales</taxon>
        <taxon>Coniophorineae</taxon>
        <taxon>Coniophoraceae</taxon>
        <taxon>Coniophora</taxon>
    </lineage>
</organism>
<evidence type="ECO:0000313" key="2">
    <source>
        <dbReference type="Proteomes" id="UP000053558"/>
    </source>
</evidence>
<sequence length="391" mass="45032">MKGRVLQLLRTIRYRPPPSPPSQTEPWPRISKTDMHRCLRLPETLGLIFDFVEDRNTLVSLTCVCTQFVEMAAERILRHLSNIYELLMTLPRNLWELKVLHDKNTKKSYNYLLPWVISIAREVTSEEWKILLAKAAKVKTIGVHTNRLDYLRRTTSSDPDNQDPRVFRGRILVPDTTAVEVLSKCPATLLFPGLRSLRGQIPVALVPRVLSPSLYHLHISALETEEIWYNRIPVMENPCPELRSFVWKDGSRVFGGVVDRHRLEPHFILQWHHLQSYTGPADEQILHHFSRLPQLDSLSLWLLWEHSAQSLRPTSATTKIRLQSLCSLRCFTNSLEHVVKAIEILFGTEDSPTFRCTRPTLQHFCAQGLHLRESVSATPQISSPCGHRVCL</sequence>
<dbReference type="EMBL" id="JH711589">
    <property type="protein sequence ID" value="EIW75223.1"/>
    <property type="molecule type" value="Genomic_DNA"/>
</dbReference>
<proteinExistence type="predicted"/>
<accession>A0A5M3M849</accession>
<dbReference type="AlphaFoldDB" id="A0A5M3M849"/>
<keyword evidence="2" id="KW-1185">Reference proteome</keyword>
<dbReference type="OrthoDB" id="3347347at2759"/>
<dbReference type="Proteomes" id="UP000053558">
    <property type="component" value="Unassembled WGS sequence"/>
</dbReference>
<reference evidence="2" key="1">
    <citation type="journal article" date="2012" name="Science">
        <title>The Paleozoic origin of enzymatic lignin decomposition reconstructed from 31 fungal genomes.</title>
        <authorList>
            <person name="Floudas D."/>
            <person name="Binder M."/>
            <person name="Riley R."/>
            <person name="Barry K."/>
            <person name="Blanchette R.A."/>
            <person name="Henrissat B."/>
            <person name="Martinez A.T."/>
            <person name="Otillar R."/>
            <person name="Spatafora J.W."/>
            <person name="Yadav J.S."/>
            <person name="Aerts A."/>
            <person name="Benoit I."/>
            <person name="Boyd A."/>
            <person name="Carlson A."/>
            <person name="Copeland A."/>
            <person name="Coutinho P.M."/>
            <person name="de Vries R.P."/>
            <person name="Ferreira P."/>
            <person name="Findley K."/>
            <person name="Foster B."/>
            <person name="Gaskell J."/>
            <person name="Glotzer D."/>
            <person name="Gorecki P."/>
            <person name="Heitman J."/>
            <person name="Hesse C."/>
            <person name="Hori C."/>
            <person name="Igarashi K."/>
            <person name="Jurgens J.A."/>
            <person name="Kallen N."/>
            <person name="Kersten P."/>
            <person name="Kohler A."/>
            <person name="Kuees U."/>
            <person name="Kumar T.K.A."/>
            <person name="Kuo A."/>
            <person name="LaButti K."/>
            <person name="Larrondo L.F."/>
            <person name="Lindquist E."/>
            <person name="Ling A."/>
            <person name="Lombard V."/>
            <person name="Lucas S."/>
            <person name="Lundell T."/>
            <person name="Martin R."/>
            <person name="McLaughlin D.J."/>
            <person name="Morgenstern I."/>
            <person name="Morin E."/>
            <person name="Murat C."/>
            <person name="Nagy L.G."/>
            <person name="Nolan M."/>
            <person name="Ohm R.A."/>
            <person name="Patyshakuliyeva A."/>
            <person name="Rokas A."/>
            <person name="Ruiz-Duenas F.J."/>
            <person name="Sabat G."/>
            <person name="Salamov A."/>
            <person name="Samejima M."/>
            <person name="Schmutz J."/>
            <person name="Slot J.C."/>
            <person name="St John F."/>
            <person name="Stenlid J."/>
            <person name="Sun H."/>
            <person name="Sun S."/>
            <person name="Syed K."/>
            <person name="Tsang A."/>
            <person name="Wiebenga A."/>
            <person name="Young D."/>
            <person name="Pisabarro A."/>
            <person name="Eastwood D.C."/>
            <person name="Martin F."/>
            <person name="Cullen D."/>
            <person name="Grigoriev I.V."/>
            <person name="Hibbett D.S."/>
        </authorList>
    </citation>
    <scope>NUCLEOTIDE SEQUENCE [LARGE SCALE GENOMIC DNA]</scope>
    <source>
        <strain evidence="2">RWD-64-598 SS2</strain>
    </source>
</reference>
<evidence type="ECO:0008006" key="3">
    <source>
        <dbReference type="Google" id="ProtNLM"/>
    </source>
</evidence>
<name>A0A5M3M849_CONPW</name>
<evidence type="ECO:0000313" key="1">
    <source>
        <dbReference type="EMBL" id="EIW75223.1"/>
    </source>
</evidence>
<dbReference type="RefSeq" id="XP_007774638.1">
    <property type="nucleotide sequence ID" value="XM_007776448.1"/>
</dbReference>
<dbReference type="GeneID" id="19202315"/>
<gene>
    <name evidence="1" type="ORF">CONPUDRAFT_147342</name>
</gene>